<sequence length="145" mass="15599">MILSSRFALASDNIVSESFDGEFVVVDLTFGKYFSFSDSGNVIWQAVSSGLSAAELLGVDQSKNPLLAVSEVEAFVLRLLEAGLIVERADTEGAADGLADSLREQLQNAAEKPDIQVFDDLADLFLADPIHDVEEPAGWPVVRPT</sequence>
<reference evidence="1" key="1">
    <citation type="submission" date="2021-07" db="EMBL/GenBank/DDBJ databases">
        <title>Pseudohoeflea marina sp. nov. a polyhydroxyalcanoate-producing bacterium.</title>
        <authorList>
            <person name="Zheng W."/>
            <person name="Yu S."/>
            <person name="Huang Y."/>
        </authorList>
    </citation>
    <scope>NUCLEOTIDE SEQUENCE</scope>
    <source>
        <strain evidence="1">DP4N28-3</strain>
    </source>
</reference>
<dbReference type="Proteomes" id="UP001430804">
    <property type="component" value="Unassembled WGS sequence"/>
</dbReference>
<name>A0ABS6WLI2_9HYPH</name>
<dbReference type="RefSeq" id="WP_219200686.1">
    <property type="nucleotide sequence ID" value="NZ_JAHWQX010000001.1"/>
</dbReference>
<accession>A0ABS6WLI2</accession>
<organism evidence="1 2">
    <name type="scientific">Pseudohoeflea coraliihabitans</name>
    <dbReference type="NCBI Taxonomy" id="2860393"/>
    <lineage>
        <taxon>Bacteria</taxon>
        <taxon>Pseudomonadati</taxon>
        <taxon>Pseudomonadota</taxon>
        <taxon>Alphaproteobacteria</taxon>
        <taxon>Hyphomicrobiales</taxon>
        <taxon>Rhizobiaceae</taxon>
        <taxon>Pseudohoeflea</taxon>
    </lineage>
</organism>
<evidence type="ECO:0000313" key="1">
    <source>
        <dbReference type="EMBL" id="MBW3096819.1"/>
    </source>
</evidence>
<protein>
    <submittedName>
        <fullName evidence="1">PqqD family protein</fullName>
    </submittedName>
</protein>
<gene>
    <name evidence="1" type="ORF">KY465_05960</name>
</gene>
<proteinExistence type="predicted"/>
<keyword evidence="2" id="KW-1185">Reference proteome</keyword>
<comment type="caution">
    <text evidence="1">The sequence shown here is derived from an EMBL/GenBank/DDBJ whole genome shotgun (WGS) entry which is preliminary data.</text>
</comment>
<evidence type="ECO:0000313" key="2">
    <source>
        <dbReference type="Proteomes" id="UP001430804"/>
    </source>
</evidence>
<dbReference type="EMBL" id="JAHWQX010000001">
    <property type="protein sequence ID" value="MBW3096819.1"/>
    <property type="molecule type" value="Genomic_DNA"/>
</dbReference>